<evidence type="ECO:0000313" key="6">
    <source>
        <dbReference type="Proteomes" id="UP000003340"/>
    </source>
</evidence>
<reference evidence="5 6" key="2">
    <citation type="submission" date="2009-02" db="EMBL/GenBank/DDBJ databases">
        <title>Draft genome sequence of Clostridium methylpentosum (DSM 5476).</title>
        <authorList>
            <person name="Sudarsanam P."/>
            <person name="Ley R."/>
            <person name="Guruge J."/>
            <person name="Turnbaugh P.J."/>
            <person name="Mahowald M."/>
            <person name="Liep D."/>
            <person name="Gordon J."/>
        </authorList>
    </citation>
    <scope>NUCLEOTIDE SEQUENCE [LARGE SCALE GENOMIC DNA]</scope>
    <source>
        <strain evidence="5 6">DSM 5476</strain>
    </source>
</reference>
<dbReference type="GO" id="GO:0006571">
    <property type="term" value="P:tyrosine biosynthetic process"/>
    <property type="evidence" value="ECO:0007669"/>
    <property type="project" value="InterPro"/>
</dbReference>
<feature type="domain" description="Prephenate/arogenate dehydrogenase" evidence="4">
    <location>
        <begin position="11"/>
        <end position="288"/>
    </location>
</feature>
<dbReference type="PANTHER" id="PTHR21363:SF0">
    <property type="entry name" value="PREPHENATE DEHYDROGENASE [NADP(+)]"/>
    <property type="match status" value="1"/>
</dbReference>
<keyword evidence="2 5" id="KW-0560">Oxidoreductase</keyword>
<dbReference type="SUPFAM" id="SSF51735">
    <property type="entry name" value="NAD(P)-binding Rossmann-fold domains"/>
    <property type="match status" value="1"/>
</dbReference>
<dbReference type="InterPro" id="IPR050812">
    <property type="entry name" value="Preph/Arog_dehydrog"/>
</dbReference>
<dbReference type="InterPro" id="IPR008927">
    <property type="entry name" value="6-PGluconate_DH-like_C_sf"/>
</dbReference>
<evidence type="ECO:0000256" key="3">
    <source>
        <dbReference type="ARBA" id="ARBA00029440"/>
    </source>
</evidence>
<dbReference type="PANTHER" id="PTHR21363">
    <property type="entry name" value="PREPHENATE DEHYDROGENASE"/>
    <property type="match status" value="1"/>
</dbReference>
<dbReference type="InterPro" id="IPR046826">
    <property type="entry name" value="PDH_N"/>
</dbReference>
<evidence type="ECO:0000256" key="2">
    <source>
        <dbReference type="ARBA" id="ARBA00023002"/>
    </source>
</evidence>
<dbReference type="GO" id="GO:0070403">
    <property type="term" value="F:NAD+ binding"/>
    <property type="evidence" value="ECO:0007669"/>
    <property type="project" value="InterPro"/>
</dbReference>
<dbReference type="eggNOG" id="COG0287">
    <property type="taxonomic scope" value="Bacteria"/>
</dbReference>
<dbReference type="EC" id="1.3.1.12" evidence="5"/>
<keyword evidence="6" id="KW-1185">Reference proteome</keyword>
<dbReference type="SUPFAM" id="SSF48179">
    <property type="entry name" value="6-phosphogluconate dehydrogenase C-terminal domain-like"/>
    <property type="match status" value="1"/>
</dbReference>
<accession>C0EDP2</accession>
<name>C0EDP2_9FIRM</name>
<dbReference type="GO" id="GO:0008977">
    <property type="term" value="F:prephenate dehydrogenase (NAD+) activity"/>
    <property type="evidence" value="ECO:0007669"/>
    <property type="project" value="UniProtKB-EC"/>
</dbReference>
<sequence>MVKDSKEEFGMTVAVIGLGLIGGSFCRTLKQRTDHTVLGLDTDEETIRLALESGAIDRAITSQELSDADLTIICLYPNQTISFLQEHAAAFQPGSIVIDCCGVKSSVVEPAEQALAPYGVRFVGAHPMAGREFSGFAYSTPTLFDRASLVITEGRQTDHAAVEAVQELAQSLGFQQIVVTTPQRHDQIIAFTSQLAHVVSNAYMKSPTAQYERGFTGGSFQDLTRVAMLNDKMWAELFSLNKDPLLYEIDTIIHHLSEYRDALEQQDMPRLRQLLFEGSELKKRDLKR</sequence>
<dbReference type="HOGENOM" id="CLU_055968_2_0_9"/>
<evidence type="ECO:0000259" key="4">
    <source>
        <dbReference type="PROSITE" id="PS51176"/>
    </source>
</evidence>
<evidence type="ECO:0000256" key="1">
    <source>
        <dbReference type="ARBA" id="ARBA00007964"/>
    </source>
</evidence>
<organism evidence="5 6">
    <name type="scientific">[Clostridium] methylpentosum DSM 5476</name>
    <dbReference type="NCBI Taxonomy" id="537013"/>
    <lineage>
        <taxon>Bacteria</taxon>
        <taxon>Bacillati</taxon>
        <taxon>Bacillota</taxon>
        <taxon>Clostridia</taxon>
        <taxon>Eubacteriales</taxon>
        <taxon>Oscillospiraceae</taxon>
        <taxon>Oscillospiraceae incertae sedis</taxon>
    </lineage>
</organism>
<dbReference type="Pfam" id="PF02153">
    <property type="entry name" value="PDH_N"/>
    <property type="match status" value="1"/>
</dbReference>
<dbReference type="Gene3D" id="3.40.50.720">
    <property type="entry name" value="NAD(P)-binding Rossmann-like Domain"/>
    <property type="match status" value="1"/>
</dbReference>
<protein>
    <submittedName>
        <fullName evidence="5">Prephenate dehydrogenase</fullName>
        <ecNumber evidence="5">1.3.1.12</ecNumber>
    </submittedName>
</protein>
<reference evidence="5 6" key="1">
    <citation type="submission" date="2009-01" db="EMBL/GenBank/DDBJ databases">
        <authorList>
            <person name="Fulton L."/>
            <person name="Clifton S."/>
            <person name="Fulton B."/>
            <person name="Xu J."/>
            <person name="Minx P."/>
            <person name="Pepin K.H."/>
            <person name="Johnson M."/>
            <person name="Bhonagiri V."/>
            <person name="Nash W.E."/>
            <person name="Mardis E.R."/>
            <person name="Wilson R.K."/>
        </authorList>
    </citation>
    <scope>NUCLEOTIDE SEQUENCE [LARGE SCALE GENOMIC DNA]</scope>
    <source>
        <strain evidence="5 6">DSM 5476</strain>
    </source>
</reference>
<comment type="pathway">
    <text evidence="3">Amino-acid biosynthesis.</text>
</comment>
<dbReference type="Proteomes" id="UP000003340">
    <property type="component" value="Unassembled WGS sequence"/>
</dbReference>
<dbReference type="Gene3D" id="1.10.3660.10">
    <property type="entry name" value="6-phosphogluconate dehydrogenase C-terminal like domain"/>
    <property type="match status" value="1"/>
</dbReference>
<dbReference type="AlphaFoldDB" id="C0EDP2"/>
<comment type="caution">
    <text evidence="5">The sequence shown here is derived from an EMBL/GenBank/DDBJ whole genome shotgun (WGS) entry which is preliminary data.</text>
</comment>
<dbReference type="EMBL" id="ACEC01000064">
    <property type="protein sequence ID" value="EEG30449.1"/>
    <property type="molecule type" value="Genomic_DNA"/>
</dbReference>
<dbReference type="InterPro" id="IPR003099">
    <property type="entry name" value="Prephen_DH"/>
</dbReference>
<dbReference type="Pfam" id="PF20463">
    <property type="entry name" value="PDH_C"/>
    <property type="match status" value="1"/>
</dbReference>
<gene>
    <name evidence="5" type="ORF">CLOSTMETH_01970</name>
</gene>
<dbReference type="PROSITE" id="PS51176">
    <property type="entry name" value="PDH_ADH"/>
    <property type="match status" value="1"/>
</dbReference>
<dbReference type="InterPro" id="IPR036291">
    <property type="entry name" value="NAD(P)-bd_dom_sf"/>
</dbReference>
<dbReference type="STRING" id="537013.CLOSTMETH_01970"/>
<proteinExistence type="inferred from homology"/>
<evidence type="ECO:0000313" key="5">
    <source>
        <dbReference type="EMBL" id="EEG30449.1"/>
    </source>
</evidence>
<dbReference type="GO" id="GO:0004665">
    <property type="term" value="F:prephenate dehydrogenase (NADP+) activity"/>
    <property type="evidence" value="ECO:0007669"/>
    <property type="project" value="InterPro"/>
</dbReference>
<comment type="similarity">
    <text evidence="1">Belongs to the prephenate/arogenate dehydrogenase family.</text>
</comment>
<dbReference type="InterPro" id="IPR046825">
    <property type="entry name" value="PDH_C"/>
</dbReference>